<feature type="transmembrane region" description="Helical" evidence="1">
    <location>
        <begin position="6"/>
        <end position="25"/>
    </location>
</feature>
<evidence type="ECO:0000256" key="1">
    <source>
        <dbReference type="SAM" id="Phobius"/>
    </source>
</evidence>
<sequence>MDWLGGWLKSVIMVIMLATFVDLLLPSSTMQRYVKTVMSLFVLLTLLSPVMQLFKKDWNVDELIGSAEKKQNETTQLASNGKKNLMKSLDDITKEALKLKAQGQKQSQQIIQTELAQLLKDDIQKQTDFVVQDVKVLAQFDNNGEPSINLIKVTLDDIEAKKKLQPPVGQQSIAVMEPVQPIAPIRLEKEIKVQGSSQTKQVDASVAAQLTPRLEQERERLTKGITRDWQVKSAQVDIQFQQQNGRIAR</sequence>
<keyword evidence="1" id="KW-0472">Membrane</keyword>
<dbReference type="Pfam" id="PF09581">
    <property type="entry name" value="Spore_III_AF"/>
    <property type="match status" value="1"/>
</dbReference>
<dbReference type="RefSeq" id="WP_163944639.1">
    <property type="nucleotide sequence ID" value="NZ_JAAIKC010000002.1"/>
</dbReference>
<dbReference type="NCBIfam" id="TIGR02896">
    <property type="entry name" value="spore_III_AF"/>
    <property type="match status" value="1"/>
</dbReference>
<protein>
    <submittedName>
        <fullName evidence="2">Stage III sporulation protein AF</fullName>
    </submittedName>
</protein>
<reference evidence="2" key="1">
    <citation type="submission" date="2020-02" db="EMBL/GenBank/DDBJ databases">
        <authorList>
            <person name="Shen X.-R."/>
            <person name="Zhang Y.-X."/>
        </authorList>
    </citation>
    <scope>NUCLEOTIDE SEQUENCE</scope>
    <source>
        <strain evidence="2">SYP-B3998</strain>
    </source>
</reference>
<dbReference type="InterPro" id="IPR014245">
    <property type="entry name" value="Spore_III_AF"/>
</dbReference>
<dbReference type="AlphaFoldDB" id="A0A6G3ZXT0"/>
<keyword evidence="1" id="KW-0812">Transmembrane</keyword>
<comment type="caution">
    <text evidence="2">The sequence shown here is derived from an EMBL/GenBank/DDBJ whole genome shotgun (WGS) entry which is preliminary data.</text>
</comment>
<evidence type="ECO:0000313" key="2">
    <source>
        <dbReference type="EMBL" id="NEW06217.1"/>
    </source>
</evidence>
<accession>A0A6G3ZXT0</accession>
<feature type="transmembrane region" description="Helical" evidence="1">
    <location>
        <begin position="37"/>
        <end position="54"/>
    </location>
</feature>
<dbReference type="EMBL" id="JAAIKC010000002">
    <property type="protein sequence ID" value="NEW06217.1"/>
    <property type="molecule type" value="Genomic_DNA"/>
</dbReference>
<organism evidence="2">
    <name type="scientific">Paenibacillus sp. SYP-B3998</name>
    <dbReference type="NCBI Taxonomy" id="2678564"/>
    <lineage>
        <taxon>Bacteria</taxon>
        <taxon>Bacillati</taxon>
        <taxon>Bacillota</taxon>
        <taxon>Bacilli</taxon>
        <taxon>Bacillales</taxon>
        <taxon>Paenibacillaceae</taxon>
        <taxon>Paenibacillus</taxon>
    </lineage>
</organism>
<gene>
    <name evidence="2" type="primary">spoIIIAF</name>
    <name evidence="2" type="ORF">GK047_09355</name>
</gene>
<name>A0A6G3ZXT0_9BACL</name>
<proteinExistence type="predicted"/>
<keyword evidence="1" id="KW-1133">Transmembrane helix</keyword>